<accession>A0A2D4JDZ1</accession>
<name>A0A2D4JDZ1_MICLE</name>
<evidence type="ECO:0000256" key="1">
    <source>
        <dbReference type="SAM" id="MobiDB-lite"/>
    </source>
</evidence>
<organism evidence="2">
    <name type="scientific">Micrurus lemniscatus lemniscatus</name>
    <dbReference type="NCBI Taxonomy" id="129467"/>
    <lineage>
        <taxon>Eukaryota</taxon>
        <taxon>Metazoa</taxon>
        <taxon>Chordata</taxon>
        <taxon>Craniata</taxon>
        <taxon>Vertebrata</taxon>
        <taxon>Euteleostomi</taxon>
        <taxon>Lepidosauria</taxon>
        <taxon>Squamata</taxon>
        <taxon>Bifurcata</taxon>
        <taxon>Unidentata</taxon>
        <taxon>Episquamata</taxon>
        <taxon>Toxicofera</taxon>
        <taxon>Serpentes</taxon>
        <taxon>Colubroidea</taxon>
        <taxon>Elapidae</taxon>
        <taxon>Elapinae</taxon>
        <taxon>Micrurus</taxon>
    </lineage>
</organism>
<feature type="compositionally biased region" description="Basic and acidic residues" evidence="1">
    <location>
        <begin position="1"/>
        <end position="14"/>
    </location>
</feature>
<dbReference type="AlphaFoldDB" id="A0A2D4JDZ1"/>
<reference evidence="2" key="1">
    <citation type="submission" date="2017-07" db="EMBL/GenBank/DDBJ databases">
        <authorList>
            <person name="Mikheyev A."/>
            <person name="Grau M."/>
        </authorList>
    </citation>
    <scope>NUCLEOTIDE SEQUENCE</scope>
    <source>
        <tissue evidence="2">Venom_gland</tissue>
    </source>
</reference>
<evidence type="ECO:0000313" key="2">
    <source>
        <dbReference type="EMBL" id="LAA94644.1"/>
    </source>
</evidence>
<sequence length="105" mass="12106">MIEQHQHDDKLLKERRGKKKEIKPHAEAGINNPCTVDSQKNCMHFIAGELGVFSSPLREGNYPQQNWDLGKGKERRKAWQGVHKKGLPQNTLYQACYFSFVDVLL</sequence>
<reference evidence="2" key="2">
    <citation type="submission" date="2017-11" db="EMBL/GenBank/DDBJ databases">
        <title>Coralsnake Venomics: Analyses of Venom Gland Transcriptomes and Proteomes of Six Brazilian Taxa.</title>
        <authorList>
            <person name="Aird S.D."/>
            <person name="Jorge da Silva N."/>
            <person name="Qiu L."/>
            <person name="Villar-Briones A."/>
            <person name="Aparecida-Saddi V."/>
            <person name="Campos-Telles M.P."/>
            <person name="Grau M."/>
            <person name="Mikheyev A.S."/>
        </authorList>
    </citation>
    <scope>NUCLEOTIDE SEQUENCE</scope>
    <source>
        <tissue evidence="2">Venom_gland</tissue>
    </source>
</reference>
<dbReference type="EMBL" id="IACK01174399">
    <property type="protein sequence ID" value="LAA94644.1"/>
    <property type="molecule type" value="Transcribed_RNA"/>
</dbReference>
<proteinExistence type="predicted"/>
<protein>
    <submittedName>
        <fullName evidence="2">Uncharacterized protein</fullName>
    </submittedName>
</protein>
<feature type="region of interest" description="Disordered" evidence="1">
    <location>
        <begin position="1"/>
        <end position="31"/>
    </location>
</feature>